<dbReference type="PANTHER" id="PTHR46444">
    <property type="entry name" value="DCD (DEVELOPMENT AND CELL DEATH) DOMAIN PROTEIN-RELATED"/>
    <property type="match status" value="1"/>
</dbReference>
<feature type="region of interest" description="Disordered" evidence="1">
    <location>
        <begin position="252"/>
        <end position="278"/>
    </location>
</feature>
<keyword evidence="4" id="KW-1185">Reference proteome</keyword>
<proteinExistence type="predicted"/>
<protein>
    <submittedName>
        <fullName evidence="3">DCD domain-containing protein NRP</fullName>
    </submittedName>
</protein>
<dbReference type="AlphaFoldDB" id="A0ABD1AAI6"/>
<evidence type="ECO:0000313" key="3">
    <source>
        <dbReference type="EMBL" id="KAL1203831.1"/>
    </source>
</evidence>
<gene>
    <name evidence="3" type="ORF">V5N11_011681</name>
</gene>
<reference evidence="3 4" key="1">
    <citation type="submission" date="2024-04" db="EMBL/GenBank/DDBJ databases">
        <title>Genome assembly C_amara_ONT_v2.</title>
        <authorList>
            <person name="Yant L."/>
            <person name="Moore C."/>
            <person name="Slenker M."/>
        </authorList>
    </citation>
    <scope>NUCLEOTIDE SEQUENCE [LARGE SCALE GENOMIC DNA]</scope>
    <source>
        <tissue evidence="3">Leaf</tissue>
    </source>
</reference>
<evidence type="ECO:0000256" key="1">
    <source>
        <dbReference type="SAM" id="MobiDB-lite"/>
    </source>
</evidence>
<comment type="caution">
    <text evidence="3">The sequence shown here is derived from an EMBL/GenBank/DDBJ whole genome shotgun (WGS) entry which is preliminary data.</text>
</comment>
<accession>A0ABD1AAI6</accession>
<evidence type="ECO:0000259" key="2">
    <source>
        <dbReference type="PROSITE" id="PS51222"/>
    </source>
</evidence>
<sequence>MADTMETEMEFSDGEQTNGNAHVAASQYSAANVYNRSLLAAYGNSPIGLEKRIERRLDHEQLAGYIFMCNGRTKTDCYRYRVFGIPRGRKDVVESIKPGMKLFLYDFEKKLLYGVYEATIGGKLDIEPEAFDKQYPAQVGFRIVMNCYPLPENTFKSAIFENYKGSKFKQELTPHQVMSLLALFRSFTAPELDSLPHRFASRASAPRTLSFEERFIAATQLRNASSVLDPLSARHADSRLGSLMAHQSVPRTSLLQHSYSRQDNYTTPPRESLSNLNQPYYPTETRQQRLLEDPPRSSIQDPQLKYLTILSNIRRYGTAPERLVSENEYYPATPSEKDQFASAYSDNKYYPSMLPGNESVYRSEIYTSASQKEGEGEASQQHEISAGTYYHLEASTVHNTAVSMQSDMLGVSVAKSQTDTAGYPTPAHGEASQPAAGAIGYTHQPQSVPGNYTTHSQPGNVEESTQLYSGTVSYPQQQYFAAMGQTTQLYTGGTGYAQQPHAAATGYAQQPDGAATAYTQQTHAAATAYTQQAHAAATAYTQQAHSAATAYTQQPNAAATTYAQQHHAAATAYAQQPHAAATGYALQPHAQAVGYTTEPQAQAVGYTPQYYAQAVGYTPQYQAQAVGYTPQYQAQAVGYTPQYQAQAVGYSQQTVMQGSIPGGPGTTDWNAASQAYSATGDWNAVNQSYFPPTANATTTYNQTS</sequence>
<dbReference type="PANTHER" id="PTHR46444:SF3">
    <property type="entry name" value="DCD (DEVELOPMENT AND CELL DEATH) DOMAIN PROTEIN"/>
    <property type="match status" value="1"/>
</dbReference>
<dbReference type="EMBL" id="JBANAX010000547">
    <property type="protein sequence ID" value="KAL1203831.1"/>
    <property type="molecule type" value="Genomic_DNA"/>
</dbReference>
<dbReference type="Pfam" id="PF10539">
    <property type="entry name" value="Dev_Cell_Death"/>
    <property type="match status" value="1"/>
</dbReference>
<organism evidence="3 4">
    <name type="scientific">Cardamine amara subsp. amara</name>
    <dbReference type="NCBI Taxonomy" id="228776"/>
    <lineage>
        <taxon>Eukaryota</taxon>
        <taxon>Viridiplantae</taxon>
        <taxon>Streptophyta</taxon>
        <taxon>Embryophyta</taxon>
        <taxon>Tracheophyta</taxon>
        <taxon>Spermatophyta</taxon>
        <taxon>Magnoliopsida</taxon>
        <taxon>eudicotyledons</taxon>
        <taxon>Gunneridae</taxon>
        <taxon>Pentapetalae</taxon>
        <taxon>rosids</taxon>
        <taxon>malvids</taxon>
        <taxon>Brassicales</taxon>
        <taxon>Brassicaceae</taxon>
        <taxon>Cardamineae</taxon>
        <taxon>Cardamine</taxon>
    </lineage>
</organism>
<dbReference type="PROSITE" id="PS51222">
    <property type="entry name" value="DCD"/>
    <property type="match status" value="1"/>
</dbReference>
<dbReference type="InterPro" id="IPR013989">
    <property type="entry name" value="Dev_and_cell_death_domain"/>
</dbReference>
<name>A0ABD1AAI6_CARAN</name>
<evidence type="ECO:0000313" key="4">
    <source>
        <dbReference type="Proteomes" id="UP001558713"/>
    </source>
</evidence>
<dbReference type="Proteomes" id="UP001558713">
    <property type="component" value="Unassembled WGS sequence"/>
</dbReference>
<feature type="domain" description="DCD" evidence="2">
    <location>
        <begin position="60"/>
        <end position="186"/>
    </location>
</feature>
<dbReference type="SMART" id="SM00767">
    <property type="entry name" value="DCD"/>
    <property type="match status" value="1"/>
</dbReference>